<reference evidence="6" key="3">
    <citation type="submission" date="2015-02" db="UniProtKB">
        <authorList>
            <consortium name="EnsemblProtists"/>
        </authorList>
    </citation>
    <scope>IDENTIFICATION</scope>
    <source>
        <strain evidence="6">DAOM BR144</strain>
    </source>
</reference>
<dbReference type="Gene3D" id="3.30.450.40">
    <property type="match status" value="1"/>
</dbReference>
<evidence type="ECO:0000313" key="6">
    <source>
        <dbReference type="EnsemblProtists" id="PYU1_T006373"/>
    </source>
</evidence>
<dbReference type="STRING" id="431595.K3WN31"/>
<evidence type="ECO:0000256" key="3">
    <source>
        <dbReference type="ARBA" id="ARBA00022833"/>
    </source>
</evidence>
<evidence type="ECO:0000256" key="4">
    <source>
        <dbReference type="PROSITE-ProRule" id="PRU00091"/>
    </source>
</evidence>
<keyword evidence="1" id="KW-0479">Metal-binding</keyword>
<protein>
    <recommendedName>
        <fullName evidence="5">FYVE-type domain-containing protein</fullName>
    </recommendedName>
</protein>
<dbReference type="EnsemblProtists" id="PYU1_T006373">
    <property type="protein sequence ID" value="PYU1_T006373"/>
    <property type="gene ID" value="PYU1_G006361"/>
</dbReference>
<dbReference type="eggNOG" id="ENOG502SH5G">
    <property type="taxonomic scope" value="Eukaryota"/>
</dbReference>
<keyword evidence="3" id="KW-0862">Zinc</keyword>
<dbReference type="SUPFAM" id="SSF57903">
    <property type="entry name" value="FYVE/PHD zinc finger"/>
    <property type="match status" value="1"/>
</dbReference>
<dbReference type="CDD" id="cd00065">
    <property type="entry name" value="FYVE_like_SF"/>
    <property type="match status" value="1"/>
</dbReference>
<dbReference type="GO" id="GO:0008270">
    <property type="term" value="F:zinc ion binding"/>
    <property type="evidence" value="ECO:0007669"/>
    <property type="project" value="UniProtKB-KW"/>
</dbReference>
<dbReference type="InterPro" id="IPR000306">
    <property type="entry name" value="Znf_FYVE"/>
</dbReference>
<reference evidence="7" key="1">
    <citation type="journal article" date="2010" name="Genome Biol.">
        <title>Genome sequence of the necrotrophic plant pathogen Pythium ultimum reveals original pathogenicity mechanisms and effector repertoire.</title>
        <authorList>
            <person name="Levesque C.A."/>
            <person name="Brouwer H."/>
            <person name="Cano L."/>
            <person name="Hamilton J.P."/>
            <person name="Holt C."/>
            <person name="Huitema E."/>
            <person name="Raffaele S."/>
            <person name="Robideau G.P."/>
            <person name="Thines M."/>
            <person name="Win J."/>
            <person name="Zerillo M.M."/>
            <person name="Beakes G.W."/>
            <person name="Boore J.L."/>
            <person name="Busam D."/>
            <person name="Dumas B."/>
            <person name="Ferriera S."/>
            <person name="Fuerstenberg S.I."/>
            <person name="Gachon C.M."/>
            <person name="Gaulin E."/>
            <person name="Govers F."/>
            <person name="Grenville-Briggs L."/>
            <person name="Horner N."/>
            <person name="Hostetler J."/>
            <person name="Jiang R.H."/>
            <person name="Johnson J."/>
            <person name="Krajaejun T."/>
            <person name="Lin H."/>
            <person name="Meijer H.J."/>
            <person name="Moore B."/>
            <person name="Morris P."/>
            <person name="Phuntmart V."/>
            <person name="Puiu D."/>
            <person name="Shetty J."/>
            <person name="Stajich J.E."/>
            <person name="Tripathy S."/>
            <person name="Wawra S."/>
            <person name="van West P."/>
            <person name="Whitty B.R."/>
            <person name="Coutinho P.M."/>
            <person name="Henrissat B."/>
            <person name="Martin F."/>
            <person name="Thomas P.D."/>
            <person name="Tyler B.M."/>
            <person name="De Vries R.P."/>
            <person name="Kamoun S."/>
            <person name="Yandell M."/>
            <person name="Tisserat N."/>
            <person name="Buell C.R."/>
        </authorList>
    </citation>
    <scope>NUCLEOTIDE SEQUENCE</scope>
    <source>
        <strain evidence="7">DAOM:BR144</strain>
    </source>
</reference>
<keyword evidence="7" id="KW-1185">Reference proteome</keyword>
<dbReference type="VEuPathDB" id="FungiDB:PYU1_G006361"/>
<keyword evidence="2 4" id="KW-0863">Zinc-finger</keyword>
<dbReference type="InterPro" id="IPR011011">
    <property type="entry name" value="Znf_FYVE_PHD"/>
</dbReference>
<dbReference type="HOGENOM" id="CLU_053783_1_0_1"/>
<accession>K3WN31</accession>
<dbReference type="InParanoid" id="K3WN31"/>
<dbReference type="InterPro" id="IPR017455">
    <property type="entry name" value="Znf_FYVE-rel"/>
</dbReference>
<proteinExistence type="predicted"/>
<dbReference type="PROSITE" id="PS50178">
    <property type="entry name" value="ZF_FYVE"/>
    <property type="match status" value="1"/>
</dbReference>
<dbReference type="InterPro" id="IPR013083">
    <property type="entry name" value="Znf_RING/FYVE/PHD"/>
</dbReference>
<dbReference type="PANTHER" id="PTHR43102:SF2">
    <property type="entry name" value="GAF DOMAIN-CONTAINING PROTEIN"/>
    <property type="match status" value="1"/>
</dbReference>
<sequence>MSCGADHPVFKRLSRQQLIVRRRSVGFQVLTYRATTAASRCKHCGRHFNTVWKEYLCHVCGLWVCLPCSNVIEREREMHVIHFIRVCVECMSLVNKWPDPDLLTAFAVASWVVQCSKCQLALHLADTLRTKKDFRPAVLTLLKHFGRPAGVDAAILDEITEASWVATTTEAVDALELVPDESMDAGEGAPRKASDKREHAQFLVQQCFEVAVPELPIDECVFAESDGSREYPIYYDKVTETPKCPVIQKEQESSEWIADYGLLQRNLNTPEMALICELAAKELEATKAFISVVQDNEQHSVAVQPSFECGALERSQTFCAFALTSPHPFLVRDAVLDIRFRNLNVVRGDAHTQFYLGFPIVAQATGITIAELCIIDTKPRQHITTMQYSIIKKLSSIVSTLWAESYRGSER</sequence>
<evidence type="ECO:0000259" key="5">
    <source>
        <dbReference type="PROSITE" id="PS50178"/>
    </source>
</evidence>
<name>K3WN31_GLOUD</name>
<reference evidence="7" key="2">
    <citation type="submission" date="2010-04" db="EMBL/GenBank/DDBJ databases">
        <authorList>
            <person name="Buell R."/>
            <person name="Hamilton J."/>
            <person name="Hostetler J."/>
        </authorList>
    </citation>
    <scope>NUCLEOTIDE SEQUENCE [LARGE SCALE GENOMIC DNA]</scope>
    <source>
        <strain evidence="7">DAOM:BR144</strain>
    </source>
</reference>
<dbReference type="SUPFAM" id="SSF55781">
    <property type="entry name" value="GAF domain-like"/>
    <property type="match status" value="1"/>
</dbReference>
<evidence type="ECO:0000313" key="7">
    <source>
        <dbReference type="Proteomes" id="UP000019132"/>
    </source>
</evidence>
<evidence type="ECO:0000256" key="2">
    <source>
        <dbReference type="ARBA" id="ARBA00022771"/>
    </source>
</evidence>
<dbReference type="Gene3D" id="3.30.40.10">
    <property type="entry name" value="Zinc/RING finger domain, C3HC4 (zinc finger)"/>
    <property type="match status" value="1"/>
</dbReference>
<dbReference type="PANTHER" id="PTHR43102">
    <property type="entry name" value="SLR1143 PROTEIN"/>
    <property type="match status" value="1"/>
</dbReference>
<dbReference type="EMBL" id="GL376604">
    <property type="status" value="NOT_ANNOTATED_CDS"/>
    <property type="molecule type" value="Genomic_DNA"/>
</dbReference>
<dbReference type="Pfam" id="PF01363">
    <property type="entry name" value="FYVE"/>
    <property type="match status" value="1"/>
</dbReference>
<dbReference type="InterPro" id="IPR029016">
    <property type="entry name" value="GAF-like_dom_sf"/>
</dbReference>
<evidence type="ECO:0000256" key="1">
    <source>
        <dbReference type="ARBA" id="ARBA00022723"/>
    </source>
</evidence>
<dbReference type="OMA" id="CMAKCNL"/>
<feature type="domain" description="FYVE-type" evidence="5">
    <location>
        <begin position="35"/>
        <end position="95"/>
    </location>
</feature>
<dbReference type="Proteomes" id="UP000019132">
    <property type="component" value="Unassembled WGS sequence"/>
</dbReference>
<organism evidence="6 7">
    <name type="scientific">Globisporangium ultimum (strain ATCC 200006 / CBS 805.95 / DAOM BR144)</name>
    <name type="common">Pythium ultimum</name>
    <dbReference type="NCBI Taxonomy" id="431595"/>
    <lineage>
        <taxon>Eukaryota</taxon>
        <taxon>Sar</taxon>
        <taxon>Stramenopiles</taxon>
        <taxon>Oomycota</taxon>
        <taxon>Peronosporomycetes</taxon>
        <taxon>Pythiales</taxon>
        <taxon>Pythiaceae</taxon>
        <taxon>Globisporangium</taxon>
    </lineage>
</organism>
<dbReference type="AlphaFoldDB" id="K3WN31"/>